<evidence type="ECO:0000256" key="1">
    <source>
        <dbReference type="ARBA" id="ARBA00022441"/>
    </source>
</evidence>
<evidence type="ECO:0000313" key="6">
    <source>
        <dbReference type="EMBL" id="PAV21023.1"/>
    </source>
</evidence>
<feature type="region of interest" description="Disordered" evidence="3">
    <location>
        <begin position="458"/>
        <end position="486"/>
    </location>
</feature>
<feature type="transmembrane region" description="Helical" evidence="4">
    <location>
        <begin position="497"/>
        <end position="515"/>
    </location>
</feature>
<keyword evidence="4" id="KW-1133">Transmembrane helix</keyword>
<feature type="transmembrane region" description="Helical" evidence="4">
    <location>
        <begin position="535"/>
        <end position="561"/>
    </location>
</feature>
<feature type="compositionally biased region" description="Polar residues" evidence="3">
    <location>
        <begin position="657"/>
        <end position="670"/>
    </location>
</feature>
<keyword evidence="4" id="KW-0472">Membrane</keyword>
<dbReference type="PANTHER" id="PTHR46228:SF2">
    <property type="entry name" value="KELCH REPEAT PROTEIN (AFU_ORTHOLOGUE AFUA_4G14350)"/>
    <property type="match status" value="1"/>
</dbReference>
<dbReference type="InterPro" id="IPR015915">
    <property type="entry name" value="Kelch-typ_b-propeller"/>
</dbReference>
<proteinExistence type="predicted"/>
<feature type="region of interest" description="Disordered" evidence="3">
    <location>
        <begin position="693"/>
        <end position="721"/>
    </location>
</feature>
<feature type="compositionally biased region" description="Polar residues" evidence="3">
    <location>
        <begin position="885"/>
        <end position="905"/>
    </location>
</feature>
<feature type="region of interest" description="Disordered" evidence="3">
    <location>
        <begin position="928"/>
        <end position="955"/>
    </location>
</feature>
<evidence type="ECO:0000256" key="3">
    <source>
        <dbReference type="SAM" id="MobiDB-lite"/>
    </source>
</evidence>
<dbReference type="Proteomes" id="UP000217199">
    <property type="component" value="Unassembled WGS sequence"/>
</dbReference>
<feature type="region of interest" description="Disordered" evidence="3">
    <location>
        <begin position="657"/>
        <end position="677"/>
    </location>
</feature>
<feature type="transmembrane region" description="Helical" evidence="4">
    <location>
        <begin position="833"/>
        <end position="855"/>
    </location>
</feature>
<protein>
    <recommendedName>
        <fullName evidence="8">Galactose oxidase</fullName>
    </recommendedName>
</protein>
<feature type="transmembrane region" description="Helical" evidence="4">
    <location>
        <begin position="804"/>
        <end position="827"/>
    </location>
</feature>
<dbReference type="STRING" id="2282107.A0A286UN53"/>
<gene>
    <name evidence="6" type="ORF">PNOK_0365000</name>
</gene>
<feature type="region of interest" description="Disordered" evidence="3">
    <location>
        <begin position="883"/>
        <end position="907"/>
    </location>
</feature>
<keyword evidence="1" id="KW-0880">Kelch repeat</keyword>
<feature type="transmembrane region" description="Helical" evidence="4">
    <location>
        <begin position="588"/>
        <end position="608"/>
    </location>
</feature>
<evidence type="ECO:0000256" key="4">
    <source>
        <dbReference type="SAM" id="Phobius"/>
    </source>
</evidence>
<feature type="compositionally biased region" description="Low complexity" evidence="3">
    <location>
        <begin position="458"/>
        <end position="485"/>
    </location>
</feature>
<accession>A0A286UN53</accession>
<dbReference type="OrthoDB" id="10250130at2759"/>
<reference evidence="6 7" key="1">
    <citation type="journal article" date="2017" name="Mol. Ecol.">
        <title>Comparative and population genomic landscape of Phellinus noxius: A hypervariable fungus causing root rot in trees.</title>
        <authorList>
            <person name="Chung C.L."/>
            <person name="Lee T.J."/>
            <person name="Akiba M."/>
            <person name="Lee H.H."/>
            <person name="Kuo T.H."/>
            <person name="Liu D."/>
            <person name="Ke H.M."/>
            <person name="Yokoi T."/>
            <person name="Roa M.B."/>
            <person name="Lu M.J."/>
            <person name="Chang Y.Y."/>
            <person name="Ann P.J."/>
            <person name="Tsai J.N."/>
            <person name="Chen C.Y."/>
            <person name="Tzean S.S."/>
            <person name="Ota Y."/>
            <person name="Hattori T."/>
            <person name="Sahashi N."/>
            <person name="Liou R.F."/>
            <person name="Kikuchi T."/>
            <person name="Tsai I.J."/>
        </authorList>
    </citation>
    <scope>NUCLEOTIDE SEQUENCE [LARGE SCALE GENOMIC DNA]</scope>
    <source>
        <strain evidence="6 7">FFPRI411160</strain>
    </source>
</reference>
<dbReference type="EMBL" id="NBII01000003">
    <property type="protein sequence ID" value="PAV21023.1"/>
    <property type="molecule type" value="Genomic_DNA"/>
</dbReference>
<evidence type="ECO:0000313" key="7">
    <source>
        <dbReference type="Proteomes" id="UP000217199"/>
    </source>
</evidence>
<keyword evidence="4" id="KW-0812">Transmembrane</keyword>
<keyword evidence="5" id="KW-0732">Signal</keyword>
<evidence type="ECO:0000256" key="2">
    <source>
        <dbReference type="ARBA" id="ARBA00022737"/>
    </source>
</evidence>
<feature type="chain" id="PRO_5013581582" description="Galactose oxidase" evidence="5">
    <location>
        <begin position="28"/>
        <end position="972"/>
    </location>
</feature>
<dbReference type="SUPFAM" id="SSF117281">
    <property type="entry name" value="Kelch motif"/>
    <property type="match status" value="1"/>
</dbReference>
<feature type="signal peptide" evidence="5">
    <location>
        <begin position="1"/>
        <end position="27"/>
    </location>
</feature>
<name>A0A286UN53_9AGAM</name>
<sequence length="972" mass="104501">MARCLPAVDIFHLIIITFFFFPSYTRAATSPSTSTPVPPLQWIQLSTSGTTLPGLKYPSIGYDATSGFLIIFGGESNGVPQQETYLLNVTSLSWSKPSTSTSQTTKPPPRSMAISGGDFAASNRHGHVVIGGKGTNDQPLSDAWEFDYINQFWSNISISPGGPSARYSAAGGIDATAATVQDPIVAGPNNTFYIAGGFDGQNAIPLSDVWKFEVAGVLSANNANNVEGSWTQITFSEEIPSRVLEGSAVMPSAKVVAIGGCSSDDAGDYSCAQQDAYVLNINATSDLNPEGCPAPRVGPVVVPNYNTFSQSFATQAYMFLGIFDTSLWDDNNGLNQGEVDILDIETGVWTRVLPSGDNSTGVVKFPSPREGAVAFSSAHALVGADPSVGSDILIFGGQDKDGNYLNELWLLRGYSASLTESNATWSGFGDGLLGGGEDASGTGVTIQYLSSCASQLSPSSTTTSGGSSPTSTGGSQSGSGDSSQPVFPYNTSTSHKVLSPLSFAGLLLALVFYRLSMPLPSESTPSIPSGHKFGLLVISGFIALVAYAIGIAGLILSFTTISLDSSSSSLRKRSDSQGLNLKTGHGKAALIVFIILYASLPLLLFISFDHSKKQKEKQTHLYSETGEEQIRKDSTETGFTALMTPAREKHFIGHRATNSSPDIVSHSTVPDSPVHETRKRVRSLFGGSFWPSRKERSSFDDRTQESEGSAGPSRSFEVMNRGNRARRLSAGLYGYSSEGGHSAQPSVPRGLSDLNWLDRRQNVAAFGDLDYALTQLNRARAATPADMNPLITPSRPRPVLPSKFLSFLHLFIHAALLGMCVIILVALWQRAPLAAFIVFLLWVSAFYCILFFLAWRGTPRTSILSVLLTSLRYHNELGHDAVSHSGASSRPLSTNDPITFPSESRSPYIHQPTFRRALSTHEDELISSNGHARADEDEDEETTQRRIEQEMDRRDVSIVTVPKRRLWIANPS</sequence>
<comment type="caution">
    <text evidence="6">The sequence shown here is derived from an EMBL/GenBank/DDBJ whole genome shotgun (WGS) entry which is preliminary data.</text>
</comment>
<feature type="compositionally biased region" description="Basic and acidic residues" evidence="3">
    <location>
        <begin position="942"/>
        <end position="955"/>
    </location>
</feature>
<keyword evidence="2" id="KW-0677">Repeat</keyword>
<feature type="compositionally biased region" description="Basic and acidic residues" evidence="3">
    <location>
        <begin position="693"/>
        <end position="705"/>
    </location>
</feature>
<dbReference type="PANTHER" id="PTHR46228">
    <property type="entry name" value="KELCH DOMAIN-CONTAINING PROTEIN"/>
    <property type="match status" value="1"/>
</dbReference>
<organism evidence="6 7">
    <name type="scientific">Pyrrhoderma noxium</name>
    <dbReference type="NCBI Taxonomy" id="2282107"/>
    <lineage>
        <taxon>Eukaryota</taxon>
        <taxon>Fungi</taxon>
        <taxon>Dikarya</taxon>
        <taxon>Basidiomycota</taxon>
        <taxon>Agaricomycotina</taxon>
        <taxon>Agaricomycetes</taxon>
        <taxon>Hymenochaetales</taxon>
        <taxon>Hymenochaetaceae</taxon>
        <taxon>Pyrrhoderma</taxon>
    </lineage>
</organism>
<evidence type="ECO:0000256" key="5">
    <source>
        <dbReference type="SAM" id="SignalP"/>
    </source>
</evidence>
<dbReference type="AlphaFoldDB" id="A0A286UN53"/>
<dbReference type="InParanoid" id="A0A286UN53"/>
<dbReference type="Gene3D" id="2.120.10.80">
    <property type="entry name" value="Kelch-type beta propeller"/>
    <property type="match status" value="2"/>
</dbReference>
<keyword evidence="7" id="KW-1185">Reference proteome</keyword>
<evidence type="ECO:0008006" key="8">
    <source>
        <dbReference type="Google" id="ProtNLM"/>
    </source>
</evidence>